<proteinExistence type="predicted"/>
<sequence>MHGGGLLESGLFFTCQRLQRLVGGIMDLLYSCQMIHSFRLLVEGSHAGIQPEDLFQFNEPIEDFCSLA</sequence>
<keyword evidence="2" id="KW-1185">Reference proteome</keyword>
<accession>A0ACB8Y5E2</accession>
<comment type="caution">
    <text evidence="1">The sequence shown here is derived from an EMBL/GenBank/DDBJ whole genome shotgun (WGS) entry which is preliminary data.</text>
</comment>
<reference evidence="1 2" key="2">
    <citation type="journal article" date="2022" name="Mol. Ecol. Resour.">
        <title>The genomes of chicory, endive, great burdock and yacon provide insights into Asteraceae paleo-polyploidization history and plant inulin production.</title>
        <authorList>
            <person name="Fan W."/>
            <person name="Wang S."/>
            <person name="Wang H."/>
            <person name="Wang A."/>
            <person name="Jiang F."/>
            <person name="Liu H."/>
            <person name="Zhao H."/>
            <person name="Xu D."/>
            <person name="Zhang Y."/>
        </authorList>
    </citation>
    <scope>NUCLEOTIDE SEQUENCE [LARGE SCALE GENOMIC DNA]</scope>
    <source>
        <strain evidence="2">cv. Niubang</strain>
    </source>
</reference>
<dbReference type="Proteomes" id="UP001055879">
    <property type="component" value="Linkage Group LG14"/>
</dbReference>
<dbReference type="EMBL" id="CM042060">
    <property type="protein sequence ID" value="KAI3679011.1"/>
    <property type="molecule type" value="Genomic_DNA"/>
</dbReference>
<gene>
    <name evidence="1" type="ORF">L6452_38317</name>
</gene>
<organism evidence="1 2">
    <name type="scientific">Arctium lappa</name>
    <name type="common">Greater burdock</name>
    <name type="synonym">Lappa major</name>
    <dbReference type="NCBI Taxonomy" id="4217"/>
    <lineage>
        <taxon>Eukaryota</taxon>
        <taxon>Viridiplantae</taxon>
        <taxon>Streptophyta</taxon>
        <taxon>Embryophyta</taxon>
        <taxon>Tracheophyta</taxon>
        <taxon>Spermatophyta</taxon>
        <taxon>Magnoliopsida</taxon>
        <taxon>eudicotyledons</taxon>
        <taxon>Gunneridae</taxon>
        <taxon>Pentapetalae</taxon>
        <taxon>asterids</taxon>
        <taxon>campanulids</taxon>
        <taxon>Asterales</taxon>
        <taxon>Asteraceae</taxon>
        <taxon>Carduoideae</taxon>
        <taxon>Cardueae</taxon>
        <taxon>Arctiinae</taxon>
        <taxon>Arctium</taxon>
    </lineage>
</organism>
<reference evidence="2" key="1">
    <citation type="journal article" date="2022" name="Mol. Ecol. Resour.">
        <title>The genomes of chicory, endive, great burdock and yacon provide insights into Asteraceae palaeo-polyploidization history and plant inulin production.</title>
        <authorList>
            <person name="Fan W."/>
            <person name="Wang S."/>
            <person name="Wang H."/>
            <person name="Wang A."/>
            <person name="Jiang F."/>
            <person name="Liu H."/>
            <person name="Zhao H."/>
            <person name="Xu D."/>
            <person name="Zhang Y."/>
        </authorList>
    </citation>
    <scope>NUCLEOTIDE SEQUENCE [LARGE SCALE GENOMIC DNA]</scope>
    <source>
        <strain evidence="2">cv. Niubang</strain>
    </source>
</reference>
<name>A0ACB8Y5E2_ARCLA</name>
<protein>
    <submittedName>
        <fullName evidence="1">Uncharacterized protein</fullName>
    </submittedName>
</protein>
<evidence type="ECO:0000313" key="2">
    <source>
        <dbReference type="Proteomes" id="UP001055879"/>
    </source>
</evidence>
<evidence type="ECO:0000313" key="1">
    <source>
        <dbReference type="EMBL" id="KAI3679011.1"/>
    </source>
</evidence>